<dbReference type="Proteomes" id="UP000192738">
    <property type="component" value="Unassembled WGS sequence"/>
</dbReference>
<proteinExistence type="predicted"/>
<protein>
    <submittedName>
        <fullName evidence="1">Uncharacterized protein</fullName>
    </submittedName>
</protein>
<evidence type="ECO:0000313" key="1">
    <source>
        <dbReference type="EMBL" id="SMC46772.1"/>
    </source>
</evidence>
<sequence>MDKLTDAVVFSKTHHIDFEKAVTKPILERLARQLIQDIGRPLSHNGIIVGHIKVLVKLSDEEFLFVSITRLDQVDFKMSSHWTTGLDNKYSSIKLDINVLIFGHSEEAIEKVVDGSLANLRRDSMCQDCTN</sequence>
<accession>A0A1W1ZEX7</accession>
<name>A0A1W1ZEX7_9FIRM</name>
<dbReference type="EMBL" id="FWXI01000003">
    <property type="protein sequence ID" value="SMC46772.1"/>
    <property type="molecule type" value="Genomic_DNA"/>
</dbReference>
<gene>
    <name evidence="1" type="ORF">SAMN04488500_103232</name>
</gene>
<dbReference type="OrthoDB" id="1684071at2"/>
<evidence type="ECO:0000313" key="2">
    <source>
        <dbReference type="Proteomes" id="UP000192738"/>
    </source>
</evidence>
<dbReference type="RefSeq" id="WP_084574561.1">
    <property type="nucleotide sequence ID" value="NZ_CP155572.1"/>
</dbReference>
<dbReference type="AlphaFoldDB" id="A0A1W1ZEX7"/>
<dbReference type="STRING" id="112901.SAMN04488500_103232"/>
<reference evidence="1 2" key="1">
    <citation type="submission" date="2017-04" db="EMBL/GenBank/DDBJ databases">
        <authorList>
            <person name="Afonso C.L."/>
            <person name="Miller P.J."/>
            <person name="Scott M.A."/>
            <person name="Spackman E."/>
            <person name="Goraichik I."/>
            <person name="Dimitrov K.M."/>
            <person name="Suarez D.L."/>
            <person name="Swayne D.E."/>
        </authorList>
    </citation>
    <scope>NUCLEOTIDE SEQUENCE [LARGE SCALE GENOMIC DNA]</scope>
    <source>
        <strain evidence="1 2">DSM 5090</strain>
    </source>
</reference>
<keyword evidence="2" id="KW-1185">Reference proteome</keyword>
<organism evidence="1 2">
    <name type="scientific">Sporomusa malonica</name>
    <dbReference type="NCBI Taxonomy" id="112901"/>
    <lineage>
        <taxon>Bacteria</taxon>
        <taxon>Bacillati</taxon>
        <taxon>Bacillota</taxon>
        <taxon>Negativicutes</taxon>
        <taxon>Selenomonadales</taxon>
        <taxon>Sporomusaceae</taxon>
        <taxon>Sporomusa</taxon>
    </lineage>
</organism>